<dbReference type="Pfam" id="PF00440">
    <property type="entry name" value="TetR_N"/>
    <property type="match status" value="1"/>
</dbReference>
<dbReference type="Gene3D" id="1.10.10.60">
    <property type="entry name" value="Homeodomain-like"/>
    <property type="match status" value="1"/>
</dbReference>
<dbReference type="InterPro" id="IPR001647">
    <property type="entry name" value="HTH_TetR"/>
</dbReference>
<evidence type="ECO:0000313" key="5">
    <source>
        <dbReference type="EMBL" id="CEG32271.1"/>
    </source>
</evidence>
<keyword evidence="6" id="KW-1185">Reference proteome</keyword>
<feature type="DNA-binding region" description="H-T-H motif" evidence="3">
    <location>
        <begin position="35"/>
        <end position="54"/>
    </location>
</feature>
<dbReference type="PROSITE" id="PS01081">
    <property type="entry name" value="HTH_TETR_1"/>
    <property type="match status" value="1"/>
</dbReference>
<evidence type="ECO:0000256" key="1">
    <source>
        <dbReference type="ARBA" id="ARBA00022491"/>
    </source>
</evidence>
<dbReference type="InterPro" id="IPR009057">
    <property type="entry name" value="Homeodomain-like_sf"/>
</dbReference>
<evidence type="ECO:0000313" key="6">
    <source>
        <dbReference type="Proteomes" id="UP000182110"/>
    </source>
</evidence>
<evidence type="ECO:0000259" key="4">
    <source>
        <dbReference type="PROSITE" id="PS50977"/>
    </source>
</evidence>
<reference evidence="5 6" key="1">
    <citation type="journal article" date="2014" name="Genome Announc.">
        <title>Genome Sequence of Bacillus simplex Strain P558, Isolated from a Human Fecal Sample.</title>
        <authorList>
            <person name="Croce O."/>
            <person name="Hugon P."/>
            <person name="Lagier J.C."/>
            <person name="Bibi F."/>
            <person name="Robert C."/>
            <person name="Azhar E.I."/>
            <person name="Raoult D."/>
            <person name="Fournier P.E."/>
        </authorList>
    </citation>
    <scope>NUCLEOTIDE SEQUENCE [LARGE SCALE GENOMIC DNA]</scope>
    <source>
        <strain evidence="5 6">P558</strain>
    </source>
</reference>
<feature type="domain" description="HTH tetR-type" evidence="4">
    <location>
        <begin position="12"/>
        <end position="72"/>
    </location>
</feature>
<protein>
    <submittedName>
        <fullName evidence="5">TetR/AcrR family transcriptional regulator</fullName>
    </submittedName>
</protein>
<keyword evidence="1" id="KW-0678">Repressor</keyword>
<dbReference type="PROSITE" id="PS50977">
    <property type="entry name" value="HTH_TETR_2"/>
    <property type="match status" value="1"/>
</dbReference>
<dbReference type="SUPFAM" id="SSF48498">
    <property type="entry name" value="Tetracyclin repressor-like, C-terminal domain"/>
    <property type="match status" value="1"/>
</dbReference>
<proteinExistence type="predicted"/>
<dbReference type="PANTHER" id="PTHR43479:SF11">
    <property type="entry name" value="ACREF_ENVCD OPERON REPRESSOR-RELATED"/>
    <property type="match status" value="1"/>
</dbReference>
<keyword evidence="2 3" id="KW-0238">DNA-binding</keyword>
<dbReference type="EMBL" id="CCXW01000001">
    <property type="protein sequence ID" value="CEG32271.1"/>
    <property type="molecule type" value="Genomic_DNA"/>
</dbReference>
<dbReference type="PRINTS" id="PR00455">
    <property type="entry name" value="HTHTETR"/>
</dbReference>
<evidence type="ECO:0000256" key="2">
    <source>
        <dbReference type="ARBA" id="ARBA00023125"/>
    </source>
</evidence>
<dbReference type="GO" id="GO:0003677">
    <property type="term" value="F:DNA binding"/>
    <property type="evidence" value="ECO:0007669"/>
    <property type="project" value="UniProtKB-UniRule"/>
</dbReference>
<dbReference type="SUPFAM" id="SSF46689">
    <property type="entry name" value="Homeodomain-like"/>
    <property type="match status" value="1"/>
</dbReference>
<evidence type="ECO:0000256" key="3">
    <source>
        <dbReference type="PROSITE-ProRule" id="PRU00335"/>
    </source>
</evidence>
<organism evidence="5 6">
    <name type="scientific">Peribacillus simplex</name>
    <dbReference type="NCBI Taxonomy" id="1478"/>
    <lineage>
        <taxon>Bacteria</taxon>
        <taxon>Bacillati</taxon>
        <taxon>Bacillota</taxon>
        <taxon>Bacilli</taxon>
        <taxon>Bacillales</taxon>
        <taxon>Bacillaceae</taxon>
        <taxon>Peribacillus</taxon>
    </lineage>
</organism>
<sequence length="201" mass="23408">MIEPRKKQLRGEKTREKILQISLKLFSEKGYDKVTVDEIVKKSGSSKGSFYQHFSAKSDIFLVRFIEVDDYYREVFRSFPVDMDATEKLFIFIRKLMRFLEVEMGKDLMKVIYSSALDSKEHTYFLNSNRSLFKIIRSLIEEAKEQNDIGTDQSVNEISQLIIQSLMGIIYHWGLNNSEQSLESLSIPLTKTIINGLKTKN</sequence>
<comment type="caution">
    <text evidence="5">The sequence shown here is derived from an EMBL/GenBank/DDBJ whole genome shotgun (WGS) entry which is preliminary data.</text>
</comment>
<name>A0AAN2PH48_9BACI</name>
<dbReference type="PANTHER" id="PTHR43479">
    <property type="entry name" value="ACREF/ENVCD OPERON REPRESSOR-RELATED"/>
    <property type="match status" value="1"/>
</dbReference>
<dbReference type="AlphaFoldDB" id="A0AAN2PH48"/>
<dbReference type="Gene3D" id="1.10.357.10">
    <property type="entry name" value="Tetracycline Repressor, domain 2"/>
    <property type="match status" value="1"/>
</dbReference>
<dbReference type="RefSeq" id="WP_048682354.1">
    <property type="nucleotide sequence ID" value="NZ_CCXW01000001.1"/>
</dbReference>
<dbReference type="Proteomes" id="UP000182110">
    <property type="component" value="Unassembled WGS sequence"/>
</dbReference>
<dbReference type="InterPro" id="IPR036271">
    <property type="entry name" value="Tet_transcr_reg_TetR-rel_C_sf"/>
</dbReference>
<accession>A0AAN2PH48</accession>
<dbReference type="InterPro" id="IPR023772">
    <property type="entry name" value="DNA-bd_HTH_TetR-type_CS"/>
</dbReference>
<gene>
    <name evidence="5" type="ORF">BN1180_02428</name>
</gene>
<dbReference type="InterPro" id="IPR050624">
    <property type="entry name" value="HTH-type_Tx_Regulator"/>
</dbReference>